<dbReference type="SUPFAM" id="SSF50156">
    <property type="entry name" value="PDZ domain-like"/>
    <property type="match status" value="1"/>
</dbReference>
<name>A0ABY5I192_9FIRM</name>
<dbReference type="Pfam" id="PF02163">
    <property type="entry name" value="Peptidase_M50"/>
    <property type="match status" value="1"/>
</dbReference>
<organism evidence="13 14">
    <name type="scientific">Allocoprobacillus halotolerans</name>
    <dbReference type="NCBI Taxonomy" id="2944914"/>
    <lineage>
        <taxon>Bacteria</taxon>
        <taxon>Bacillati</taxon>
        <taxon>Bacillota</taxon>
        <taxon>Erysipelotrichia</taxon>
        <taxon>Erysipelotrichales</taxon>
        <taxon>Erysipelotrichaceae</taxon>
        <taxon>Allocoprobacillus</taxon>
    </lineage>
</organism>
<feature type="transmembrane region" description="Helical" evidence="11">
    <location>
        <begin position="286"/>
        <end position="304"/>
    </location>
</feature>
<comment type="similarity">
    <text evidence="3 11">Belongs to the peptidase M50B family.</text>
</comment>
<dbReference type="Gene3D" id="2.30.42.10">
    <property type="match status" value="1"/>
</dbReference>
<dbReference type="InterPro" id="IPR004387">
    <property type="entry name" value="Pept_M50_Zn"/>
</dbReference>
<evidence type="ECO:0000256" key="7">
    <source>
        <dbReference type="ARBA" id="ARBA00022833"/>
    </source>
</evidence>
<comment type="cofactor">
    <cofactor evidence="1 11">
        <name>Zn(2+)</name>
        <dbReference type="ChEBI" id="CHEBI:29105"/>
    </cofactor>
</comment>
<reference evidence="13" key="1">
    <citation type="submission" date="2022-07" db="EMBL/GenBank/DDBJ databases">
        <title>Faecal culturing of patients with breast cancer.</title>
        <authorList>
            <person name="Teng N.M.Y."/>
            <person name="Kiu R."/>
            <person name="Evans R."/>
            <person name="Baker D.J."/>
            <person name="Zenner C."/>
            <person name="Robinson S.D."/>
            <person name="Hall L.J."/>
        </authorList>
    </citation>
    <scope>NUCLEOTIDE SEQUENCE</scope>
    <source>
        <strain evidence="13">LH1062</strain>
    </source>
</reference>
<evidence type="ECO:0000256" key="5">
    <source>
        <dbReference type="ARBA" id="ARBA00022692"/>
    </source>
</evidence>
<keyword evidence="10 11" id="KW-0472">Membrane</keyword>
<dbReference type="EMBL" id="CP101620">
    <property type="protein sequence ID" value="UTY38710.1"/>
    <property type="molecule type" value="Genomic_DNA"/>
</dbReference>
<comment type="subcellular location">
    <subcellularLocation>
        <location evidence="2">Membrane</location>
        <topology evidence="2">Multi-pass membrane protein</topology>
    </subcellularLocation>
</comment>
<dbReference type="InterPro" id="IPR036034">
    <property type="entry name" value="PDZ_sf"/>
</dbReference>
<dbReference type="Proteomes" id="UP001060112">
    <property type="component" value="Chromosome"/>
</dbReference>
<feature type="transmembrane region" description="Helical" evidence="11">
    <location>
        <begin position="99"/>
        <end position="120"/>
    </location>
</feature>
<gene>
    <name evidence="13" type="primary">rseP</name>
    <name evidence="13" type="ORF">NMU03_14025</name>
</gene>
<dbReference type="GO" id="GO:0008237">
    <property type="term" value="F:metallopeptidase activity"/>
    <property type="evidence" value="ECO:0007669"/>
    <property type="project" value="UniProtKB-KW"/>
</dbReference>
<keyword evidence="11" id="KW-0479">Metal-binding</keyword>
<evidence type="ECO:0000313" key="13">
    <source>
        <dbReference type="EMBL" id="UTY38710.1"/>
    </source>
</evidence>
<keyword evidence="7 11" id="KW-0862">Zinc</keyword>
<keyword evidence="5 11" id="KW-0812">Transmembrane</keyword>
<evidence type="ECO:0000259" key="12">
    <source>
        <dbReference type="Pfam" id="PF02163"/>
    </source>
</evidence>
<feature type="transmembrane region" description="Helical" evidence="11">
    <location>
        <begin position="333"/>
        <end position="352"/>
    </location>
</feature>
<evidence type="ECO:0000256" key="10">
    <source>
        <dbReference type="ARBA" id="ARBA00023136"/>
    </source>
</evidence>
<dbReference type="NCBIfam" id="TIGR00054">
    <property type="entry name" value="RIP metalloprotease RseP"/>
    <property type="match status" value="1"/>
</dbReference>
<evidence type="ECO:0000256" key="1">
    <source>
        <dbReference type="ARBA" id="ARBA00001947"/>
    </source>
</evidence>
<evidence type="ECO:0000256" key="4">
    <source>
        <dbReference type="ARBA" id="ARBA00022670"/>
    </source>
</evidence>
<keyword evidence="14" id="KW-1185">Reference proteome</keyword>
<evidence type="ECO:0000256" key="8">
    <source>
        <dbReference type="ARBA" id="ARBA00022989"/>
    </source>
</evidence>
<keyword evidence="9 11" id="KW-0482">Metalloprotease</keyword>
<proteinExistence type="inferred from homology"/>
<evidence type="ECO:0000313" key="14">
    <source>
        <dbReference type="Proteomes" id="UP001060112"/>
    </source>
</evidence>
<keyword evidence="8 11" id="KW-1133">Transmembrane helix</keyword>
<dbReference type="PANTHER" id="PTHR42837">
    <property type="entry name" value="REGULATOR OF SIGMA-E PROTEASE RSEP"/>
    <property type="match status" value="1"/>
</dbReference>
<dbReference type="EC" id="3.4.24.-" evidence="11"/>
<feature type="transmembrane region" description="Helical" evidence="11">
    <location>
        <begin position="6"/>
        <end position="24"/>
    </location>
</feature>
<evidence type="ECO:0000256" key="11">
    <source>
        <dbReference type="RuleBase" id="RU362031"/>
    </source>
</evidence>
<keyword evidence="6 11" id="KW-0378">Hydrolase</keyword>
<protein>
    <recommendedName>
        <fullName evidence="11">Zinc metalloprotease</fullName>
        <ecNumber evidence="11">3.4.24.-</ecNumber>
    </recommendedName>
</protein>
<evidence type="ECO:0000256" key="3">
    <source>
        <dbReference type="ARBA" id="ARBA00007931"/>
    </source>
</evidence>
<feature type="domain" description="Peptidase M50" evidence="12">
    <location>
        <begin position="10"/>
        <end position="346"/>
    </location>
</feature>
<dbReference type="CDD" id="cd06163">
    <property type="entry name" value="S2P-M50_PDZ_RseP-like"/>
    <property type="match status" value="1"/>
</dbReference>
<evidence type="ECO:0000256" key="6">
    <source>
        <dbReference type="ARBA" id="ARBA00022801"/>
    </source>
</evidence>
<sequence>MQTIITVIVFLLILGSIIIIHEFGHFIATKIFGVYCAHFSIGFGPKIWSKKGKETEYEIRALPFGGFVSMAGEEQNDDEEFKDVPIERTLKGIKTYQKVIIFLAGVFMNFVLAVVVTFGVNVFSGQLPVQNAQIGQVMENSAAKQAGLKSGDIIQEMTVQETGQVILVSSYDDIQLTPSHLQTTASTIHVQIKVQRDQQIETVDATLQLDETSQAYKLGIYQATRSMNIAEAIQYTFISIGEMSVAIFAALSKLITRFSETVTQLSGPVGIYQVTSQVTETGQISYILNLLALLSVNVGIFNLLPIPGLDGCQVIFALVEKIIGRELPEKVKMALQLCGLGLVMLLMIFVTYQDVLRIFQ</sequence>
<dbReference type="InterPro" id="IPR008915">
    <property type="entry name" value="Peptidase_M50"/>
</dbReference>
<dbReference type="PANTHER" id="PTHR42837:SF2">
    <property type="entry name" value="MEMBRANE METALLOPROTEASE ARASP2, CHLOROPLASTIC-RELATED"/>
    <property type="match status" value="1"/>
</dbReference>
<evidence type="ECO:0000256" key="9">
    <source>
        <dbReference type="ARBA" id="ARBA00023049"/>
    </source>
</evidence>
<accession>A0ABY5I192</accession>
<evidence type="ECO:0000256" key="2">
    <source>
        <dbReference type="ARBA" id="ARBA00004141"/>
    </source>
</evidence>
<keyword evidence="4" id="KW-0645">Protease</keyword>
<dbReference type="RefSeq" id="WP_290139218.1">
    <property type="nucleotide sequence ID" value="NZ_CP101620.1"/>
</dbReference>